<proteinExistence type="predicted"/>
<feature type="compositionally biased region" description="Polar residues" evidence="1">
    <location>
        <begin position="303"/>
        <end position="320"/>
    </location>
</feature>
<feature type="non-terminal residue" evidence="2">
    <location>
        <position position="1"/>
    </location>
</feature>
<gene>
    <name evidence="2" type="ORF">TCAL_10869</name>
</gene>
<sequence length="372" mass="41768">GVRATKAFKVDQKGKKGPLKEISIKFVVSQDDCELEDSSSLYVYELSLAIVKLIFSEKDQSTKLNGTQVLIQVEQGPDNVIKHTVQSPRINPEATTLQSNQHLFRTWPFAKYEEYQVEKLPWINPGNKSITLSLQDIHPQDSMYFLVTLHKRVRDPYTYSQWNSGCPNSRGRLDYGCEIFVPFQVCIPHDGLTCDYLPNCAQTTIPNADENCSAVWSFQNALLLLIYTLAAISSSLIILGCVRACILRSACARSEEPATDRRPSGIMEYLSNSLPRRPRNAPPTYDDAVKNNEGFEPDERPPSYSQANSPSLLSMETANEVSPPRVSDSVRSEDPSLYPQDPPDYDEITSNSITLNRALENHYNETVPNSNP</sequence>
<dbReference type="AlphaFoldDB" id="A0A553P2Z3"/>
<protein>
    <submittedName>
        <fullName evidence="2">Uncharacterized protein</fullName>
    </submittedName>
</protein>
<keyword evidence="3" id="KW-1185">Reference proteome</keyword>
<feature type="region of interest" description="Disordered" evidence="1">
    <location>
        <begin position="257"/>
        <end position="350"/>
    </location>
</feature>
<dbReference type="EMBL" id="VCGU01000008">
    <property type="protein sequence ID" value="TRY72049.1"/>
    <property type="molecule type" value="Genomic_DNA"/>
</dbReference>
<comment type="caution">
    <text evidence="2">The sequence shown here is derived from an EMBL/GenBank/DDBJ whole genome shotgun (WGS) entry which is preliminary data.</text>
</comment>
<evidence type="ECO:0000313" key="2">
    <source>
        <dbReference type="EMBL" id="TRY72049.1"/>
    </source>
</evidence>
<dbReference type="Proteomes" id="UP000318571">
    <property type="component" value="Chromosome 7"/>
</dbReference>
<organism evidence="2 3">
    <name type="scientific">Tigriopus californicus</name>
    <name type="common">Marine copepod</name>
    <dbReference type="NCBI Taxonomy" id="6832"/>
    <lineage>
        <taxon>Eukaryota</taxon>
        <taxon>Metazoa</taxon>
        <taxon>Ecdysozoa</taxon>
        <taxon>Arthropoda</taxon>
        <taxon>Crustacea</taxon>
        <taxon>Multicrustacea</taxon>
        <taxon>Hexanauplia</taxon>
        <taxon>Copepoda</taxon>
        <taxon>Harpacticoida</taxon>
        <taxon>Harpacticidae</taxon>
        <taxon>Tigriopus</taxon>
    </lineage>
</organism>
<evidence type="ECO:0000256" key="1">
    <source>
        <dbReference type="SAM" id="MobiDB-lite"/>
    </source>
</evidence>
<evidence type="ECO:0000313" key="3">
    <source>
        <dbReference type="Proteomes" id="UP000318571"/>
    </source>
</evidence>
<reference evidence="2 3" key="1">
    <citation type="journal article" date="2018" name="Nat. Ecol. Evol.">
        <title>Genomic signatures of mitonuclear coevolution across populations of Tigriopus californicus.</title>
        <authorList>
            <person name="Barreto F.S."/>
            <person name="Watson E.T."/>
            <person name="Lima T.G."/>
            <person name="Willett C.S."/>
            <person name="Edmands S."/>
            <person name="Li W."/>
            <person name="Burton R.S."/>
        </authorList>
    </citation>
    <scope>NUCLEOTIDE SEQUENCE [LARGE SCALE GENOMIC DNA]</scope>
    <source>
        <strain evidence="2 3">San Diego</strain>
    </source>
</reference>
<accession>A0A553P2Z3</accession>
<name>A0A553P2Z3_TIGCA</name>